<dbReference type="PANTHER" id="PTHR44051:SF14">
    <property type="entry name" value="GLUTATHIONE S-TRANSFERASE II"/>
    <property type="match status" value="1"/>
</dbReference>
<dbReference type="EMBL" id="JBEPMU010000003">
    <property type="protein sequence ID" value="MET3652921.1"/>
    <property type="molecule type" value="Genomic_DNA"/>
</dbReference>
<dbReference type="PROSITE" id="PS50405">
    <property type="entry name" value="GST_CTER"/>
    <property type="match status" value="1"/>
</dbReference>
<dbReference type="Pfam" id="PF13409">
    <property type="entry name" value="GST_N_2"/>
    <property type="match status" value="1"/>
</dbReference>
<feature type="domain" description="GST C-terminal" evidence="2">
    <location>
        <begin position="84"/>
        <end position="211"/>
    </location>
</feature>
<dbReference type="InterPro" id="IPR004045">
    <property type="entry name" value="Glutathione_S-Trfase_N"/>
</dbReference>
<dbReference type="Proteomes" id="UP001549184">
    <property type="component" value="Unassembled WGS sequence"/>
</dbReference>
<dbReference type="InterPro" id="IPR036249">
    <property type="entry name" value="Thioredoxin-like_sf"/>
</dbReference>
<dbReference type="InterPro" id="IPR004046">
    <property type="entry name" value="GST_C"/>
</dbReference>
<dbReference type="Gene3D" id="1.20.1050.10">
    <property type="match status" value="1"/>
</dbReference>
<gene>
    <name evidence="3" type="ORF">ABIC75_002653</name>
</gene>
<dbReference type="EC" id="2.5.1.18" evidence="3"/>
<sequence>MKIYWFQAQAPRRVLALVKHLGIDAEYVEIDLMGGGLKTPAYAALNPNRKAPTMVDGDTVLWESSAIMTYLCIKHGSDMWPAHEPAEQVEVLRWLSWNDQHWMRAVAPFYFEHVVKAIFHIGEPDQTEITPVIPELKALAAVLNAHLEQRDFVACDRLTIADFQLASMACEWRHSEMPLGDYPNVIRWLDGLMRLPAWADPWPHTSMKKASALAHA</sequence>
<dbReference type="PANTHER" id="PTHR44051">
    <property type="entry name" value="GLUTATHIONE S-TRANSFERASE-RELATED"/>
    <property type="match status" value="1"/>
</dbReference>
<dbReference type="InterPro" id="IPR036282">
    <property type="entry name" value="Glutathione-S-Trfase_C_sf"/>
</dbReference>
<dbReference type="GO" id="GO:0004364">
    <property type="term" value="F:glutathione transferase activity"/>
    <property type="evidence" value="ECO:0007669"/>
    <property type="project" value="UniProtKB-EC"/>
</dbReference>
<keyword evidence="4" id="KW-1185">Reference proteome</keyword>
<dbReference type="Pfam" id="PF00043">
    <property type="entry name" value="GST_C"/>
    <property type="match status" value="1"/>
</dbReference>
<evidence type="ECO:0000259" key="1">
    <source>
        <dbReference type="PROSITE" id="PS50404"/>
    </source>
</evidence>
<evidence type="ECO:0000313" key="3">
    <source>
        <dbReference type="EMBL" id="MET3652921.1"/>
    </source>
</evidence>
<name>A0ABV2JVS1_9GAMM</name>
<evidence type="ECO:0000259" key="2">
    <source>
        <dbReference type="PROSITE" id="PS50405"/>
    </source>
</evidence>
<feature type="domain" description="GST N-terminal" evidence="1">
    <location>
        <begin position="1"/>
        <end position="79"/>
    </location>
</feature>
<evidence type="ECO:0000313" key="4">
    <source>
        <dbReference type="Proteomes" id="UP001549184"/>
    </source>
</evidence>
<dbReference type="PROSITE" id="PS50404">
    <property type="entry name" value="GST_NTER"/>
    <property type="match status" value="1"/>
</dbReference>
<dbReference type="Gene3D" id="3.40.30.10">
    <property type="entry name" value="Glutaredoxin"/>
    <property type="match status" value="1"/>
</dbReference>
<accession>A0ABV2JVS1</accession>
<protein>
    <submittedName>
        <fullName evidence="3">Glutathione S-transferase</fullName>
        <ecNumber evidence="3">2.5.1.18</ecNumber>
    </submittedName>
</protein>
<dbReference type="InterPro" id="IPR010987">
    <property type="entry name" value="Glutathione-S-Trfase_C-like"/>
</dbReference>
<proteinExistence type="predicted"/>
<reference evidence="3 4" key="1">
    <citation type="submission" date="2024-06" db="EMBL/GenBank/DDBJ databases">
        <title>Sorghum-associated microbial communities from plants grown in Nebraska, USA.</title>
        <authorList>
            <person name="Schachtman D."/>
        </authorList>
    </citation>
    <scope>NUCLEOTIDE SEQUENCE [LARGE SCALE GENOMIC DNA]</scope>
    <source>
        <strain evidence="3 4">1073</strain>
    </source>
</reference>
<dbReference type="RefSeq" id="WP_354014306.1">
    <property type="nucleotide sequence ID" value="NZ_JBEPMU010000003.1"/>
</dbReference>
<dbReference type="SFLD" id="SFLDS00019">
    <property type="entry name" value="Glutathione_Transferase_(cytos"/>
    <property type="match status" value="1"/>
</dbReference>
<keyword evidence="3" id="KW-0808">Transferase</keyword>
<dbReference type="SUPFAM" id="SSF52833">
    <property type="entry name" value="Thioredoxin-like"/>
    <property type="match status" value="1"/>
</dbReference>
<comment type="caution">
    <text evidence="3">The sequence shown here is derived from an EMBL/GenBank/DDBJ whole genome shotgun (WGS) entry which is preliminary data.</text>
</comment>
<organism evidence="3 4">
    <name type="scientific">Dyella japonica</name>
    <dbReference type="NCBI Taxonomy" id="231455"/>
    <lineage>
        <taxon>Bacteria</taxon>
        <taxon>Pseudomonadati</taxon>
        <taxon>Pseudomonadota</taxon>
        <taxon>Gammaproteobacteria</taxon>
        <taxon>Lysobacterales</taxon>
        <taxon>Rhodanobacteraceae</taxon>
        <taxon>Dyella</taxon>
    </lineage>
</organism>
<dbReference type="SFLD" id="SFLDG00358">
    <property type="entry name" value="Main_(cytGST)"/>
    <property type="match status" value="1"/>
</dbReference>
<dbReference type="SUPFAM" id="SSF47616">
    <property type="entry name" value="GST C-terminal domain-like"/>
    <property type="match status" value="1"/>
</dbReference>
<dbReference type="InterPro" id="IPR040079">
    <property type="entry name" value="Glutathione_S-Trfase"/>
</dbReference>